<name>A0A7K1L4U7_9ACTN</name>
<evidence type="ECO:0000256" key="1">
    <source>
        <dbReference type="ARBA" id="ARBA00004401"/>
    </source>
</evidence>
<dbReference type="AlphaFoldDB" id="A0A7K1L4U7"/>
<organism evidence="5 6">
    <name type="scientific">Actinomadura litoris</name>
    <dbReference type="NCBI Taxonomy" id="2678616"/>
    <lineage>
        <taxon>Bacteria</taxon>
        <taxon>Bacillati</taxon>
        <taxon>Actinomycetota</taxon>
        <taxon>Actinomycetes</taxon>
        <taxon>Streptosporangiales</taxon>
        <taxon>Thermomonosporaceae</taxon>
        <taxon>Actinomadura</taxon>
    </lineage>
</organism>
<reference evidence="5 6" key="1">
    <citation type="submission" date="2019-11" db="EMBL/GenBank/DDBJ databases">
        <authorList>
            <person name="Cao P."/>
        </authorList>
    </citation>
    <scope>NUCLEOTIDE SEQUENCE [LARGE SCALE GENOMIC DNA]</scope>
    <source>
        <strain evidence="5 6">NEAU-AAG5</strain>
    </source>
</reference>
<gene>
    <name evidence="5" type="ORF">GNZ18_22120</name>
</gene>
<dbReference type="GO" id="GO:0006465">
    <property type="term" value="P:signal peptide processing"/>
    <property type="evidence" value="ECO:0007669"/>
    <property type="project" value="InterPro"/>
</dbReference>
<dbReference type="PANTHER" id="PTHR43390">
    <property type="entry name" value="SIGNAL PEPTIDASE I"/>
    <property type="match status" value="1"/>
</dbReference>
<protein>
    <submittedName>
        <fullName evidence="5">S26 family signal peptidase</fullName>
    </submittedName>
</protein>
<dbReference type="SUPFAM" id="SSF51306">
    <property type="entry name" value="LexA/Signal peptidase"/>
    <property type="match status" value="1"/>
</dbReference>
<comment type="similarity">
    <text evidence="2">Belongs to the peptidase S26 family.</text>
</comment>
<evidence type="ECO:0000313" key="5">
    <source>
        <dbReference type="EMBL" id="MUN39275.1"/>
    </source>
</evidence>
<feature type="active site" evidence="3">
    <location>
        <position position="95"/>
    </location>
</feature>
<evidence type="ECO:0000259" key="4">
    <source>
        <dbReference type="Pfam" id="PF10502"/>
    </source>
</evidence>
<dbReference type="InterPro" id="IPR036286">
    <property type="entry name" value="LexA/Signal_pep-like_sf"/>
</dbReference>
<dbReference type="PANTHER" id="PTHR43390:SF1">
    <property type="entry name" value="CHLOROPLAST PROCESSING PEPTIDASE"/>
    <property type="match status" value="1"/>
</dbReference>
<feature type="domain" description="Peptidase S26" evidence="4">
    <location>
        <begin position="11"/>
        <end position="107"/>
    </location>
</feature>
<dbReference type="Pfam" id="PF10502">
    <property type="entry name" value="Peptidase_S26"/>
    <property type="match status" value="2"/>
</dbReference>
<feature type="active site" evidence="3">
    <location>
        <position position="37"/>
    </location>
</feature>
<dbReference type="CDD" id="cd06530">
    <property type="entry name" value="S26_SPase_I"/>
    <property type="match status" value="1"/>
</dbReference>
<keyword evidence="6" id="KW-1185">Reference proteome</keyword>
<dbReference type="EMBL" id="WOFH01000007">
    <property type="protein sequence ID" value="MUN39275.1"/>
    <property type="molecule type" value="Genomic_DNA"/>
</dbReference>
<dbReference type="GO" id="GO:0005886">
    <property type="term" value="C:plasma membrane"/>
    <property type="evidence" value="ECO:0007669"/>
    <property type="project" value="UniProtKB-SubCell"/>
</dbReference>
<evidence type="ECO:0000256" key="3">
    <source>
        <dbReference type="PIRSR" id="PIRSR600223-1"/>
    </source>
</evidence>
<dbReference type="InterPro" id="IPR019533">
    <property type="entry name" value="Peptidase_S26"/>
</dbReference>
<comment type="subcellular location">
    <subcellularLocation>
        <location evidence="1">Cell membrane</location>
        <topology evidence="1">Single-pass type II membrane protein</topology>
    </subcellularLocation>
</comment>
<evidence type="ECO:0000313" key="6">
    <source>
        <dbReference type="Proteomes" id="UP000432015"/>
    </source>
</evidence>
<dbReference type="Gene3D" id="2.10.109.10">
    <property type="entry name" value="Umud Fragment, subunit A"/>
    <property type="match status" value="1"/>
</dbReference>
<dbReference type="PRINTS" id="PR00727">
    <property type="entry name" value="LEADERPTASE"/>
</dbReference>
<dbReference type="Proteomes" id="UP000432015">
    <property type="component" value="Unassembled WGS sequence"/>
</dbReference>
<feature type="domain" description="Peptidase S26" evidence="4">
    <location>
        <begin position="118"/>
        <end position="154"/>
    </location>
</feature>
<dbReference type="InterPro" id="IPR000223">
    <property type="entry name" value="Pept_S26A_signal_pept_1"/>
</dbReference>
<dbReference type="RefSeq" id="WP_156218409.1">
    <property type="nucleotide sequence ID" value="NZ_WOFH01000007.1"/>
</dbReference>
<comment type="caution">
    <text evidence="5">The sequence shown here is derived from an EMBL/GenBank/DDBJ whole genome shotgun (WGS) entry which is preliminary data.</text>
</comment>
<sequence length="159" mass="16691">MTGRRTGAAAAAVVGAAALLAVSARRRFVVVTVQGASMEPTYRSDDRVLVRRGRAPARGEIVVVEQPVVGLGWPAPPVPRGGAPGGLARRDWYIKRVAGAPGDDLPAEAGLIAPAPNGRVPDGGYVLLGDNPRNSVDSRQMGLFPRERILGTVVRVLDR</sequence>
<accession>A0A7K1L4U7</accession>
<proteinExistence type="inferred from homology"/>
<evidence type="ECO:0000256" key="2">
    <source>
        <dbReference type="ARBA" id="ARBA00009370"/>
    </source>
</evidence>
<dbReference type="GO" id="GO:0004252">
    <property type="term" value="F:serine-type endopeptidase activity"/>
    <property type="evidence" value="ECO:0007669"/>
    <property type="project" value="InterPro"/>
</dbReference>